<comment type="caution">
    <text evidence="2">The sequence shown here is derived from an EMBL/GenBank/DDBJ whole genome shotgun (WGS) entry which is preliminary data.</text>
</comment>
<feature type="transmembrane region" description="Helical" evidence="1">
    <location>
        <begin position="12"/>
        <end position="31"/>
    </location>
</feature>
<keyword evidence="1" id="KW-1133">Transmembrane helix</keyword>
<evidence type="ECO:0008006" key="4">
    <source>
        <dbReference type="Google" id="ProtNLM"/>
    </source>
</evidence>
<name>A0A1Y1ZVP4_9PLEO</name>
<organism evidence="2 3">
    <name type="scientific">Clohesyomyces aquaticus</name>
    <dbReference type="NCBI Taxonomy" id="1231657"/>
    <lineage>
        <taxon>Eukaryota</taxon>
        <taxon>Fungi</taxon>
        <taxon>Dikarya</taxon>
        <taxon>Ascomycota</taxon>
        <taxon>Pezizomycotina</taxon>
        <taxon>Dothideomycetes</taxon>
        <taxon>Pleosporomycetidae</taxon>
        <taxon>Pleosporales</taxon>
        <taxon>Lindgomycetaceae</taxon>
        <taxon>Clohesyomyces</taxon>
    </lineage>
</organism>
<keyword evidence="1" id="KW-0812">Transmembrane</keyword>
<accession>A0A1Y1ZVP4</accession>
<dbReference type="Pfam" id="PF14273">
    <property type="entry name" value="DUF4360"/>
    <property type="match status" value="1"/>
</dbReference>
<reference evidence="2 3" key="1">
    <citation type="submission" date="2016-07" db="EMBL/GenBank/DDBJ databases">
        <title>Pervasive Adenine N6-methylation of Active Genes in Fungi.</title>
        <authorList>
            <consortium name="DOE Joint Genome Institute"/>
            <person name="Mondo S.J."/>
            <person name="Dannebaum R.O."/>
            <person name="Kuo R.C."/>
            <person name="Labutti K."/>
            <person name="Haridas S."/>
            <person name="Kuo A."/>
            <person name="Salamov A."/>
            <person name="Ahrendt S.R."/>
            <person name="Lipzen A."/>
            <person name="Sullivan W."/>
            <person name="Andreopoulos W.B."/>
            <person name="Clum A."/>
            <person name="Lindquist E."/>
            <person name="Daum C."/>
            <person name="Ramamoorthy G.K."/>
            <person name="Gryganskyi A."/>
            <person name="Culley D."/>
            <person name="Magnuson J.K."/>
            <person name="James T.Y."/>
            <person name="O'Malley M.A."/>
            <person name="Stajich J.E."/>
            <person name="Spatafora J.W."/>
            <person name="Visel A."/>
            <person name="Grigoriev I.V."/>
        </authorList>
    </citation>
    <scope>NUCLEOTIDE SEQUENCE [LARGE SCALE GENOMIC DNA]</scope>
    <source>
        <strain evidence="2 3">CBS 115471</strain>
    </source>
</reference>
<dbReference type="Proteomes" id="UP000193144">
    <property type="component" value="Unassembled WGS sequence"/>
</dbReference>
<gene>
    <name evidence="2" type="ORF">BCR34DRAFT_252705</name>
</gene>
<dbReference type="OrthoDB" id="3797063at2759"/>
<sequence length="225" mass="24340">MLADTVNVKPQNFFTMSLLYFLFICSIVAILPSTASDPIPKPTLRSFGYGGNGCPQGSSPALRLYDVNTTAGSYQLTNYLDYFLAAADLATSTERSMCSITVEIATDAGYRLRVNSGGSEVRGSIEIADNTTSAHFRGAYYWLRPSGVEQSISQLWFTGPVRGDFLKRTPVEGGGVLSDCGGGSLSEGLQVRLNYTGKRNSYVPPDPDVDGYRWVVVTGIEVLKC</sequence>
<evidence type="ECO:0000256" key="1">
    <source>
        <dbReference type="SAM" id="Phobius"/>
    </source>
</evidence>
<evidence type="ECO:0000313" key="3">
    <source>
        <dbReference type="Proteomes" id="UP000193144"/>
    </source>
</evidence>
<evidence type="ECO:0000313" key="2">
    <source>
        <dbReference type="EMBL" id="ORY13845.1"/>
    </source>
</evidence>
<dbReference type="InterPro" id="IPR025649">
    <property type="entry name" value="DUF4360"/>
</dbReference>
<dbReference type="AlphaFoldDB" id="A0A1Y1ZVP4"/>
<protein>
    <recommendedName>
        <fullName evidence="4">Secreted protein</fullName>
    </recommendedName>
</protein>
<keyword evidence="3" id="KW-1185">Reference proteome</keyword>
<dbReference type="EMBL" id="MCFA01000038">
    <property type="protein sequence ID" value="ORY13845.1"/>
    <property type="molecule type" value="Genomic_DNA"/>
</dbReference>
<keyword evidence="1" id="KW-0472">Membrane</keyword>
<proteinExistence type="predicted"/>